<sequence>MGADFEEGGVAIGECLSVKVKLDIRKKLMRYDIDMGIGGERKVEPWRGTAYPDRKMTSHQGGRWGSDGSHSDALSWRKSTDTEEERVKAKLFADDCPGNDGKTKEGCSAMEEDGDGKDKDRQEEAVQQGAEVA</sequence>
<feature type="compositionally biased region" description="Basic and acidic residues" evidence="1">
    <location>
        <begin position="78"/>
        <end position="93"/>
    </location>
</feature>
<accession>A0AAQ3UEI4</accession>
<protein>
    <submittedName>
        <fullName evidence="2">Uncharacterized protein</fullName>
    </submittedName>
</protein>
<dbReference type="AlphaFoldDB" id="A0AAQ3UEI4"/>
<gene>
    <name evidence="2" type="ORF">U9M48_037226</name>
</gene>
<evidence type="ECO:0000313" key="3">
    <source>
        <dbReference type="Proteomes" id="UP001341281"/>
    </source>
</evidence>
<name>A0AAQ3UEI4_PASNO</name>
<evidence type="ECO:0000313" key="2">
    <source>
        <dbReference type="EMBL" id="WVZ90989.1"/>
    </source>
</evidence>
<proteinExistence type="predicted"/>
<keyword evidence="3" id="KW-1185">Reference proteome</keyword>
<dbReference type="Proteomes" id="UP001341281">
    <property type="component" value="Chromosome 08"/>
</dbReference>
<evidence type="ECO:0000256" key="1">
    <source>
        <dbReference type="SAM" id="MobiDB-lite"/>
    </source>
</evidence>
<organism evidence="2 3">
    <name type="scientific">Paspalum notatum var. saurae</name>
    <dbReference type="NCBI Taxonomy" id="547442"/>
    <lineage>
        <taxon>Eukaryota</taxon>
        <taxon>Viridiplantae</taxon>
        <taxon>Streptophyta</taxon>
        <taxon>Embryophyta</taxon>
        <taxon>Tracheophyta</taxon>
        <taxon>Spermatophyta</taxon>
        <taxon>Magnoliopsida</taxon>
        <taxon>Liliopsida</taxon>
        <taxon>Poales</taxon>
        <taxon>Poaceae</taxon>
        <taxon>PACMAD clade</taxon>
        <taxon>Panicoideae</taxon>
        <taxon>Andropogonodae</taxon>
        <taxon>Paspaleae</taxon>
        <taxon>Paspalinae</taxon>
        <taxon>Paspalum</taxon>
    </lineage>
</organism>
<reference evidence="2 3" key="1">
    <citation type="submission" date="2024-02" db="EMBL/GenBank/DDBJ databases">
        <title>High-quality chromosome-scale genome assembly of Pensacola bahiagrass (Paspalum notatum Flugge var. saurae).</title>
        <authorList>
            <person name="Vega J.M."/>
            <person name="Podio M."/>
            <person name="Orjuela J."/>
            <person name="Siena L.A."/>
            <person name="Pessino S.C."/>
            <person name="Combes M.C."/>
            <person name="Mariac C."/>
            <person name="Albertini E."/>
            <person name="Pupilli F."/>
            <person name="Ortiz J.P.A."/>
            <person name="Leblanc O."/>
        </authorList>
    </citation>
    <scope>NUCLEOTIDE SEQUENCE [LARGE SCALE GENOMIC DNA]</scope>
    <source>
        <strain evidence="2">R1</strain>
        <tissue evidence="2">Leaf</tissue>
    </source>
</reference>
<dbReference type="EMBL" id="CP144752">
    <property type="protein sequence ID" value="WVZ90989.1"/>
    <property type="molecule type" value="Genomic_DNA"/>
</dbReference>
<feature type="region of interest" description="Disordered" evidence="1">
    <location>
        <begin position="43"/>
        <end position="133"/>
    </location>
</feature>